<evidence type="ECO:0000256" key="3">
    <source>
        <dbReference type="ARBA" id="ARBA00022729"/>
    </source>
</evidence>
<gene>
    <name evidence="9" type="ORF">E0W69_014645</name>
</gene>
<name>A0A5P2G218_9BACT</name>
<evidence type="ECO:0000256" key="1">
    <source>
        <dbReference type="ARBA" id="ARBA00004442"/>
    </source>
</evidence>
<organism evidence="9 10">
    <name type="scientific">Rhizosphaericola mali</name>
    <dbReference type="NCBI Taxonomy" id="2545455"/>
    <lineage>
        <taxon>Bacteria</taxon>
        <taxon>Pseudomonadati</taxon>
        <taxon>Bacteroidota</taxon>
        <taxon>Chitinophagia</taxon>
        <taxon>Chitinophagales</taxon>
        <taxon>Chitinophagaceae</taxon>
        <taxon>Rhizosphaericola</taxon>
    </lineage>
</organism>
<evidence type="ECO:0000256" key="4">
    <source>
        <dbReference type="ARBA" id="ARBA00023136"/>
    </source>
</evidence>
<evidence type="ECO:0000313" key="9">
    <source>
        <dbReference type="EMBL" id="QES89844.1"/>
    </source>
</evidence>
<dbReference type="RefSeq" id="WP_131330802.1">
    <property type="nucleotide sequence ID" value="NZ_CP044016.1"/>
</dbReference>
<sequence>MKINYILYLVLLSSLSLLSCKKDFLNQTNPNAIASSDYFESPNDVLLAVNGAYQALRNNNGMAEGSGLYSEERSDNTGRNDNQSNGGEPFQFNNFSILPTNSFLQSHWNALYSIVNAANFAIEGAESVTFSDQNLKNQYEAEAKFIRAITYFDLVRKWGAVPLVDKPVSSIEEAMAKNYRVSMDSVYSLIVSDLQYTINSSLPNIQSSTGIGHASKAAACGYLGKVYLTMASTLSADKKTENLINAKTYLEQSYAMRKFGTLSEIPYASVFDVNQKTTNAELLFQIEYKQGDQNYASSIAANNQAKGETINSLKNATGIGGNVCHDLVNDYELNDIRKAFSIKFASNVSVNDYFITKFRDTSSAAGTNGYGGNDWILLRYADVILMLAEVNNDLNNSDVAISYLDQVRTRAGLPSYEQSILSQDYGTKYPSLKLAILHERRAELAFENQRLYDLLRNFTPTEFAAYFQSKKQADYGLAQLANCGTKDYYYPIPFNDNKLNPTGLYQNPGY</sequence>
<evidence type="ECO:0000256" key="5">
    <source>
        <dbReference type="ARBA" id="ARBA00023237"/>
    </source>
</evidence>
<dbReference type="Proteomes" id="UP000292424">
    <property type="component" value="Chromosome"/>
</dbReference>
<dbReference type="GO" id="GO:0009279">
    <property type="term" value="C:cell outer membrane"/>
    <property type="evidence" value="ECO:0007669"/>
    <property type="project" value="UniProtKB-SubCell"/>
</dbReference>
<accession>A0A5P2G218</accession>
<evidence type="ECO:0000256" key="6">
    <source>
        <dbReference type="SAM" id="MobiDB-lite"/>
    </source>
</evidence>
<dbReference type="CDD" id="cd08977">
    <property type="entry name" value="SusD"/>
    <property type="match status" value="1"/>
</dbReference>
<reference evidence="9 10" key="1">
    <citation type="submission" date="2019-09" db="EMBL/GenBank/DDBJ databases">
        <title>Complete genome sequence of Arachidicoccus sp. B3-10 isolated from apple orchard soil.</title>
        <authorList>
            <person name="Kim H.S."/>
            <person name="Han K.-I."/>
            <person name="Suh M.K."/>
            <person name="Lee K.C."/>
            <person name="Eom M.K."/>
            <person name="Kim J.-S."/>
            <person name="Kang S.W."/>
            <person name="Sin Y."/>
            <person name="Lee J.-S."/>
        </authorList>
    </citation>
    <scope>NUCLEOTIDE SEQUENCE [LARGE SCALE GENOMIC DNA]</scope>
    <source>
        <strain evidence="9 10">B3-10</strain>
    </source>
</reference>
<feature type="region of interest" description="Disordered" evidence="6">
    <location>
        <begin position="64"/>
        <end position="85"/>
    </location>
</feature>
<keyword evidence="4" id="KW-0472">Membrane</keyword>
<dbReference type="PROSITE" id="PS51257">
    <property type="entry name" value="PROKAR_LIPOPROTEIN"/>
    <property type="match status" value="1"/>
</dbReference>
<dbReference type="InterPro" id="IPR012944">
    <property type="entry name" value="SusD_RagB_dom"/>
</dbReference>
<protein>
    <submittedName>
        <fullName evidence="9">RagB/SusD family nutrient uptake outer membrane protein</fullName>
    </submittedName>
</protein>
<evidence type="ECO:0000256" key="2">
    <source>
        <dbReference type="ARBA" id="ARBA00006275"/>
    </source>
</evidence>
<dbReference type="SUPFAM" id="SSF48452">
    <property type="entry name" value="TPR-like"/>
    <property type="match status" value="1"/>
</dbReference>
<keyword evidence="3" id="KW-0732">Signal</keyword>
<dbReference type="InterPro" id="IPR011990">
    <property type="entry name" value="TPR-like_helical_dom_sf"/>
</dbReference>
<feature type="domain" description="RagB/SusD" evidence="7">
    <location>
        <begin position="329"/>
        <end position="510"/>
    </location>
</feature>
<proteinExistence type="inferred from homology"/>
<dbReference type="KEGG" id="arac:E0W69_014645"/>
<dbReference type="InterPro" id="IPR033985">
    <property type="entry name" value="SusD-like_N"/>
</dbReference>
<dbReference type="OrthoDB" id="993981at2"/>
<dbReference type="Gene3D" id="1.25.40.390">
    <property type="match status" value="1"/>
</dbReference>
<evidence type="ECO:0000259" key="8">
    <source>
        <dbReference type="Pfam" id="PF14322"/>
    </source>
</evidence>
<comment type="subcellular location">
    <subcellularLocation>
        <location evidence="1">Cell outer membrane</location>
    </subcellularLocation>
</comment>
<dbReference type="Pfam" id="PF07980">
    <property type="entry name" value="SusD_RagB"/>
    <property type="match status" value="1"/>
</dbReference>
<feature type="domain" description="SusD-like N-terminal" evidence="8">
    <location>
        <begin position="23"/>
        <end position="228"/>
    </location>
</feature>
<keyword evidence="5" id="KW-0998">Cell outer membrane</keyword>
<evidence type="ECO:0000313" key="10">
    <source>
        <dbReference type="Proteomes" id="UP000292424"/>
    </source>
</evidence>
<dbReference type="EMBL" id="CP044016">
    <property type="protein sequence ID" value="QES89844.1"/>
    <property type="molecule type" value="Genomic_DNA"/>
</dbReference>
<dbReference type="AlphaFoldDB" id="A0A5P2G218"/>
<evidence type="ECO:0000259" key="7">
    <source>
        <dbReference type="Pfam" id="PF07980"/>
    </source>
</evidence>
<dbReference type="Pfam" id="PF14322">
    <property type="entry name" value="SusD-like_3"/>
    <property type="match status" value="1"/>
</dbReference>
<keyword evidence="10" id="KW-1185">Reference proteome</keyword>
<comment type="similarity">
    <text evidence="2">Belongs to the SusD family.</text>
</comment>